<feature type="compositionally biased region" description="Polar residues" evidence="1">
    <location>
        <begin position="29"/>
        <end position="41"/>
    </location>
</feature>
<gene>
    <name evidence="2" type="ORF">F2Q68_00020707</name>
</gene>
<sequence length="72" mass="7953">MGYVSLDTLLPTLHLLALMQLKDEPPLSSPDTTTGGSSRAIKTNEMVPNDEDVEETIPTSNSLTMRLSYKMR</sequence>
<feature type="region of interest" description="Disordered" evidence="1">
    <location>
        <begin position="22"/>
        <end position="61"/>
    </location>
</feature>
<proteinExistence type="predicted"/>
<dbReference type="Proteomes" id="UP000712281">
    <property type="component" value="Unassembled WGS sequence"/>
</dbReference>
<accession>A0A8S9FZ81</accession>
<evidence type="ECO:0000256" key="1">
    <source>
        <dbReference type="SAM" id="MobiDB-lite"/>
    </source>
</evidence>
<dbReference type="AlphaFoldDB" id="A0A8S9FZ81"/>
<protein>
    <submittedName>
        <fullName evidence="2">Uncharacterized protein</fullName>
    </submittedName>
</protein>
<organism evidence="2 3">
    <name type="scientific">Brassica cretica</name>
    <name type="common">Mustard</name>
    <dbReference type="NCBI Taxonomy" id="69181"/>
    <lineage>
        <taxon>Eukaryota</taxon>
        <taxon>Viridiplantae</taxon>
        <taxon>Streptophyta</taxon>
        <taxon>Embryophyta</taxon>
        <taxon>Tracheophyta</taxon>
        <taxon>Spermatophyta</taxon>
        <taxon>Magnoliopsida</taxon>
        <taxon>eudicotyledons</taxon>
        <taxon>Gunneridae</taxon>
        <taxon>Pentapetalae</taxon>
        <taxon>rosids</taxon>
        <taxon>malvids</taxon>
        <taxon>Brassicales</taxon>
        <taxon>Brassicaceae</taxon>
        <taxon>Brassiceae</taxon>
        <taxon>Brassica</taxon>
    </lineage>
</organism>
<reference evidence="2" key="1">
    <citation type="submission" date="2019-12" db="EMBL/GenBank/DDBJ databases">
        <title>Genome sequencing and annotation of Brassica cretica.</title>
        <authorList>
            <person name="Studholme D.J."/>
            <person name="Sarris P.F."/>
        </authorList>
    </citation>
    <scope>NUCLEOTIDE SEQUENCE</scope>
    <source>
        <strain evidence="2">PFS-001/15</strain>
        <tissue evidence="2">Leaf</tissue>
    </source>
</reference>
<name>A0A8S9FZ81_BRACR</name>
<evidence type="ECO:0000313" key="2">
    <source>
        <dbReference type="EMBL" id="KAF2538993.1"/>
    </source>
</evidence>
<comment type="caution">
    <text evidence="2">The sequence shown here is derived from an EMBL/GenBank/DDBJ whole genome shotgun (WGS) entry which is preliminary data.</text>
</comment>
<dbReference type="EMBL" id="QGKW02002228">
    <property type="protein sequence ID" value="KAF2538993.1"/>
    <property type="molecule type" value="Genomic_DNA"/>
</dbReference>
<evidence type="ECO:0000313" key="3">
    <source>
        <dbReference type="Proteomes" id="UP000712281"/>
    </source>
</evidence>